<name>A0A172Y480_9CAUL</name>
<keyword evidence="1" id="KW-0812">Transmembrane</keyword>
<proteinExistence type="predicted"/>
<dbReference type="EMBL" id="CP015614">
    <property type="protein sequence ID" value="ANF53905.1"/>
    <property type="molecule type" value="Genomic_DNA"/>
</dbReference>
<feature type="transmembrane region" description="Helical" evidence="1">
    <location>
        <begin position="100"/>
        <end position="119"/>
    </location>
</feature>
<feature type="transmembrane region" description="Helical" evidence="1">
    <location>
        <begin position="7"/>
        <end position="28"/>
    </location>
</feature>
<dbReference type="OrthoDB" id="7205793at2"/>
<dbReference type="STRING" id="588932.DA69_03550"/>
<dbReference type="KEGG" id="bne:DA69_03550"/>
<sequence>MKRIEPNLLLAVATAIPLILLIATATLFGAPGQLVKYLAIAIIVPAAFVPLNGIMARRMGMQRPPMIHPHAASTAVWASLFPALIILAAGVPVVFPGHDYGLLIIIAAIFFGGTVESAIKAARAR</sequence>
<organism evidence="2 3">
    <name type="scientific">Brevundimonas naejangsanensis</name>
    <dbReference type="NCBI Taxonomy" id="588932"/>
    <lineage>
        <taxon>Bacteria</taxon>
        <taxon>Pseudomonadati</taxon>
        <taxon>Pseudomonadota</taxon>
        <taxon>Alphaproteobacteria</taxon>
        <taxon>Caulobacterales</taxon>
        <taxon>Caulobacteraceae</taxon>
        <taxon>Brevundimonas</taxon>
    </lineage>
</organism>
<feature type="transmembrane region" description="Helical" evidence="1">
    <location>
        <begin position="75"/>
        <end position="94"/>
    </location>
</feature>
<dbReference type="RefSeq" id="WP_025977426.1">
    <property type="nucleotide sequence ID" value="NZ_CP015614.1"/>
</dbReference>
<evidence type="ECO:0000256" key="1">
    <source>
        <dbReference type="SAM" id="Phobius"/>
    </source>
</evidence>
<evidence type="ECO:0000313" key="2">
    <source>
        <dbReference type="EMBL" id="ANF53905.1"/>
    </source>
</evidence>
<reference evidence="2 3" key="1">
    <citation type="journal article" date="2014" name="Genome Announc.">
        <title>Genome Sequence of a Promising Hydrogen-Producing Facultative Anaerobic Bacterium, Brevundimonas naejangsanensis Strain B1.</title>
        <authorList>
            <person name="Su H."/>
            <person name="Zhang T."/>
            <person name="Bao M."/>
            <person name="Jiang Y."/>
            <person name="Wang Y."/>
            <person name="Tan T."/>
        </authorList>
    </citation>
    <scope>NUCLEOTIDE SEQUENCE [LARGE SCALE GENOMIC DNA]</scope>
    <source>
        <strain evidence="2 3">B1</strain>
    </source>
</reference>
<evidence type="ECO:0000313" key="3">
    <source>
        <dbReference type="Proteomes" id="UP000077603"/>
    </source>
</evidence>
<keyword evidence="3" id="KW-1185">Reference proteome</keyword>
<feature type="transmembrane region" description="Helical" evidence="1">
    <location>
        <begin position="34"/>
        <end position="54"/>
    </location>
</feature>
<protein>
    <submittedName>
        <fullName evidence="2">Uncharacterized protein</fullName>
    </submittedName>
</protein>
<keyword evidence="1" id="KW-1133">Transmembrane helix</keyword>
<dbReference type="AlphaFoldDB" id="A0A172Y480"/>
<accession>A0A172Y480</accession>
<dbReference type="Proteomes" id="UP000077603">
    <property type="component" value="Chromosome"/>
</dbReference>
<gene>
    <name evidence="2" type="ORF">DA69_03550</name>
</gene>
<keyword evidence="1" id="KW-0472">Membrane</keyword>